<dbReference type="Gramene" id="KCW60428">
    <property type="protein sequence ID" value="KCW60428"/>
    <property type="gene ID" value="EUGRSUZ_H03149"/>
</dbReference>
<gene>
    <name evidence="1" type="ORF">EUGRSUZ_H03149</name>
</gene>
<reference evidence="1" key="1">
    <citation type="submission" date="2013-07" db="EMBL/GenBank/DDBJ databases">
        <title>The genome of Eucalyptus grandis.</title>
        <authorList>
            <person name="Schmutz J."/>
            <person name="Hayes R."/>
            <person name="Myburg A."/>
            <person name="Tuskan G."/>
            <person name="Grattapaglia D."/>
            <person name="Rokhsar D.S."/>
        </authorList>
    </citation>
    <scope>NUCLEOTIDE SEQUENCE</scope>
    <source>
        <tissue evidence="1">Leaf extractions</tissue>
    </source>
</reference>
<organism evidence="1">
    <name type="scientific">Eucalyptus grandis</name>
    <name type="common">Flooded gum</name>
    <dbReference type="NCBI Taxonomy" id="71139"/>
    <lineage>
        <taxon>Eukaryota</taxon>
        <taxon>Viridiplantae</taxon>
        <taxon>Streptophyta</taxon>
        <taxon>Embryophyta</taxon>
        <taxon>Tracheophyta</taxon>
        <taxon>Spermatophyta</taxon>
        <taxon>Magnoliopsida</taxon>
        <taxon>eudicotyledons</taxon>
        <taxon>Gunneridae</taxon>
        <taxon>Pentapetalae</taxon>
        <taxon>rosids</taxon>
        <taxon>malvids</taxon>
        <taxon>Myrtales</taxon>
        <taxon>Myrtaceae</taxon>
        <taxon>Myrtoideae</taxon>
        <taxon>Eucalypteae</taxon>
        <taxon>Eucalyptus</taxon>
    </lineage>
</organism>
<name>A0A059B2V3_EUCGR</name>
<dbReference type="EMBL" id="KK198760">
    <property type="protein sequence ID" value="KCW60428.1"/>
    <property type="molecule type" value="Genomic_DNA"/>
</dbReference>
<sequence length="80" mass="9223">MKINCVNSKLSKWNQFMKPKHTLRQKRRVCASKLIIASFNNQKARNHHALRKSYCILSQRKGKELLGDVGLVGSYQKHTG</sequence>
<proteinExistence type="predicted"/>
<accession>A0A059B2V3</accession>
<dbReference type="AlphaFoldDB" id="A0A059B2V3"/>
<protein>
    <submittedName>
        <fullName evidence="1">Uncharacterized protein</fullName>
    </submittedName>
</protein>
<evidence type="ECO:0000313" key="1">
    <source>
        <dbReference type="EMBL" id="KCW60428.1"/>
    </source>
</evidence>
<dbReference type="InParanoid" id="A0A059B2V3"/>